<keyword evidence="4" id="KW-1185">Reference proteome</keyword>
<dbReference type="EMBL" id="JACHGT010000014">
    <property type="protein sequence ID" value="MBB6037846.1"/>
    <property type="molecule type" value="Genomic_DNA"/>
</dbReference>
<evidence type="ECO:0000256" key="1">
    <source>
        <dbReference type="SAM" id="SignalP"/>
    </source>
</evidence>
<evidence type="ECO:0000313" key="4">
    <source>
        <dbReference type="Proteomes" id="UP000548476"/>
    </source>
</evidence>
<dbReference type="Proteomes" id="UP000548476">
    <property type="component" value="Unassembled WGS sequence"/>
</dbReference>
<reference evidence="3 4" key="1">
    <citation type="submission" date="2020-08" db="EMBL/GenBank/DDBJ databases">
        <title>Genomic Encyclopedia of Type Strains, Phase IV (KMG-IV): sequencing the most valuable type-strain genomes for metagenomic binning, comparative biology and taxonomic classification.</title>
        <authorList>
            <person name="Goeker M."/>
        </authorList>
    </citation>
    <scope>NUCLEOTIDE SEQUENCE [LARGE SCALE GENOMIC DNA]</scope>
    <source>
        <strain evidence="3 4">YIM 65646</strain>
    </source>
</reference>
<feature type="domain" description="Peptidoglycan binding-like" evidence="2">
    <location>
        <begin position="83"/>
        <end position="123"/>
    </location>
</feature>
<sequence>MRNSIKALLTATVAVMIGAGAMTGPAEASVSQGWVAATTNWLGDDWDDEGEVSRNSHAYSGATGLWQAVLWADGAIESNGTRYDAEDIDCEFGPNTEAATRSWQRTTGGLSVDGQAGPRTWTAAGDHLVLDGWYEDAAIVKYVGRYGGRSFRVYRFPLDGSSTAGAYFTVAWDWSYFTYDYKPSHCAGVPGVLAS</sequence>
<dbReference type="AlphaFoldDB" id="A0A841FP19"/>
<evidence type="ECO:0000259" key="2">
    <source>
        <dbReference type="Pfam" id="PF01471"/>
    </source>
</evidence>
<name>A0A841FP19_9ACTN</name>
<protein>
    <recommendedName>
        <fullName evidence="2">Peptidoglycan binding-like domain-containing protein</fullName>
    </recommendedName>
</protein>
<dbReference type="SUPFAM" id="SSF47090">
    <property type="entry name" value="PGBD-like"/>
    <property type="match status" value="1"/>
</dbReference>
<dbReference type="Pfam" id="PF01471">
    <property type="entry name" value="PG_binding_1"/>
    <property type="match status" value="1"/>
</dbReference>
<dbReference type="RefSeq" id="WP_184790661.1">
    <property type="nucleotide sequence ID" value="NZ_BONT01000065.1"/>
</dbReference>
<dbReference type="InterPro" id="IPR002477">
    <property type="entry name" value="Peptidoglycan-bd-like"/>
</dbReference>
<evidence type="ECO:0000313" key="3">
    <source>
        <dbReference type="EMBL" id="MBB6037846.1"/>
    </source>
</evidence>
<dbReference type="InterPro" id="IPR036366">
    <property type="entry name" value="PGBDSf"/>
</dbReference>
<dbReference type="Gene3D" id="1.10.101.10">
    <property type="entry name" value="PGBD-like superfamily/PGBD"/>
    <property type="match status" value="1"/>
</dbReference>
<keyword evidence="1" id="KW-0732">Signal</keyword>
<comment type="caution">
    <text evidence="3">The sequence shown here is derived from an EMBL/GenBank/DDBJ whole genome shotgun (WGS) entry which is preliminary data.</text>
</comment>
<gene>
    <name evidence="3" type="ORF">HNR73_005726</name>
</gene>
<dbReference type="InterPro" id="IPR036365">
    <property type="entry name" value="PGBD-like_sf"/>
</dbReference>
<feature type="chain" id="PRO_5032975342" description="Peptidoglycan binding-like domain-containing protein" evidence="1">
    <location>
        <begin position="29"/>
        <end position="195"/>
    </location>
</feature>
<proteinExistence type="predicted"/>
<accession>A0A841FP19</accession>
<feature type="signal peptide" evidence="1">
    <location>
        <begin position="1"/>
        <end position="28"/>
    </location>
</feature>
<organism evidence="3 4">
    <name type="scientific">Phytomonospora endophytica</name>
    <dbReference type="NCBI Taxonomy" id="714109"/>
    <lineage>
        <taxon>Bacteria</taxon>
        <taxon>Bacillati</taxon>
        <taxon>Actinomycetota</taxon>
        <taxon>Actinomycetes</taxon>
        <taxon>Micromonosporales</taxon>
        <taxon>Micromonosporaceae</taxon>
        <taxon>Phytomonospora</taxon>
    </lineage>
</organism>